<keyword evidence="1" id="KW-0472">Membrane</keyword>
<proteinExistence type="predicted"/>
<organism evidence="2">
    <name type="scientific">Lotharella globosa</name>
    <dbReference type="NCBI Taxonomy" id="91324"/>
    <lineage>
        <taxon>Eukaryota</taxon>
        <taxon>Sar</taxon>
        <taxon>Rhizaria</taxon>
        <taxon>Cercozoa</taxon>
        <taxon>Chlorarachniophyceae</taxon>
        <taxon>Lotharella</taxon>
    </lineage>
</organism>
<feature type="transmembrane region" description="Helical" evidence="1">
    <location>
        <begin position="80"/>
        <end position="99"/>
    </location>
</feature>
<accession>A0A7S4DGF2</accession>
<gene>
    <name evidence="2" type="ORF">LGLO00237_LOCUS2628</name>
</gene>
<keyword evidence="1" id="KW-1133">Transmembrane helix</keyword>
<name>A0A7S4DGF2_9EUKA</name>
<evidence type="ECO:0000313" key="2">
    <source>
        <dbReference type="EMBL" id="CAE0647766.1"/>
    </source>
</evidence>
<keyword evidence="1" id="KW-0812">Transmembrane</keyword>
<dbReference type="AlphaFoldDB" id="A0A7S4DGF2"/>
<dbReference type="EMBL" id="HBIV01003785">
    <property type="protein sequence ID" value="CAE0647766.1"/>
    <property type="molecule type" value="Transcribed_RNA"/>
</dbReference>
<feature type="transmembrane region" description="Helical" evidence="1">
    <location>
        <begin position="111"/>
        <end position="131"/>
    </location>
</feature>
<protein>
    <submittedName>
        <fullName evidence="2">Uncharacterized protein</fullName>
    </submittedName>
</protein>
<sequence>MVTPALRVTNNTSLNYACMDVSTLTHIHTPSLVPFSYTLYPFATTLCMLPTHGCLRDPQNTNQRTRTTPSTFQKNATGGIIYYCTTIFCRIGILVGIGLRLDGASVLVVNAVHYTAVITTALSLMMFTKLFHKALNAAKTKLTSAIDKKSSAGTGVKNSHVSQLQTGQISVIKKTRQRNSTMVGLKNIESAAHLSSNADSAIIGKKWMVNDVRSSVTSTVAARSPTAPDTHATSLSAVATPMHHHDSEVKDHIV</sequence>
<evidence type="ECO:0000256" key="1">
    <source>
        <dbReference type="SAM" id="Phobius"/>
    </source>
</evidence>
<reference evidence="2" key="1">
    <citation type="submission" date="2021-01" db="EMBL/GenBank/DDBJ databases">
        <authorList>
            <person name="Corre E."/>
            <person name="Pelletier E."/>
            <person name="Niang G."/>
            <person name="Scheremetjew M."/>
            <person name="Finn R."/>
            <person name="Kale V."/>
            <person name="Holt S."/>
            <person name="Cochrane G."/>
            <person name="Meng A."/>
            <person name="Brown T."/>
            <person name="Cohen L."/>
        </authorList>
    </citation>
    <scope>NUCLEOTIDE SEQUENCE</scope>
    <source>
        <strain evidence="2">CCCM811</strain>
    </source>
</reference>